<gene>
    <name evidence="3" type="ORF">HNQ09_001300</name>
</gene>
<dbReference type="AlphaFoldDB" id="A0A7W8GDZ3"/>
<dbReference type="RefSeq" id="WP_184026973.1">
    <property type="nucleotide sequence ID" value="NZ_JACHFN010000004.1"/>
</dbReference>
<evidence type="ECO:0000313" key="3">
    <source>
        <dbReference type="EMBL" id="MBB5233862.1"/>
    </source>
</evidence>
<name>A0A7W8GDZ3_9DEIO</name>
<dbReference type="Proteomes" id="UP000525389">
    <property type="component" value="Unassembled WGS sequence"/>
</dbReference>
<accession>A0A7W8GDZ3</accession>
<protein>
    <submittedName>
        <fullName evidence="3">Uncharacterized protein</fullName>
    </submittedName>
</protein>
<keyword evidence="2" id="KW-0732">Signal</keyword>
<dbReference type="PROSITE" id="PS51318">
    <property type="entry name" value="TAT"/>
    <property type="match status" value="1"/>
</dbReference>
<evidence type="ECO:0000256" key="1">
    <source>
        <dbReference type="SAM" id="MobiDB-lite"/>
    </source>
</evidence>
<comment type="caution">
    <text evidence="3">The sequence shown here is derived from an EMBL/GenBank/DDBJ whole genome shotgun (WGS) entry which is preliminary data.</text>
</comment>
<evidence type="ECO:0000313" key="4">
    <source>
        <dbReference type="Proteomes" id="UP000525389"/>
    </source>
</evidence>
<feature type="signal peptide" evidence="2">
    <location>
        <begin position="1"/>
        <end position="26"/>
    </location>
</feature>
<proteinExistence type="predicted"/>
<sequence>MLRSRRPLTLLAAALLTLPGVAGAQAAPTQPVPAQAALAQAADGAALYRTRNFYFVFKLATTLPLTVQDTPECLGVGAAGTDRQAASSEPPPVSGRLIRYSFVSSLDRAALAEALDAFLREHTFQAAGPPPGEGDRPESAPGAVRTLTDPEAPGFSYTVRLLERSAGASALCVTLRMPPAAPADPASLFSQETS</sequence>
<organism evidence="3 4">
    <name type="scientific">Deinococcus budaensis</name>
    <dbReference type="NCBI Taxonomy" id="1665626"/>
    <lineage>
        <taxon>Bacteria</taxon>
        <taxon>Thermotogati</taxon>
        <taxon>Deinococcota</taxon>
        <taxon>Deinococci</taxon>
        <taxon>Deinococcales</taxon>
        <taxon>Deinococcaceae</taxon>
        <taxon>Deinococcus</taxon>
    </lineage>
</organism>
<reference evidence="3 4" key="1">
    <citation type="submission" date="2020-08" db="EMBL/GenBank/DDBJ databases">
        <title>Genomic Encyclopedia of Type Strains, Phase IV (KMG-IV): sequencing the most valuable type-strain genomes for metagenomic binning, comparative biology and taxonomic classification.</title>
        <authorList>
            <person name="Goeker M."/>
        </authorList>
    </citation>
    <scope>NUCLEOTIDE SEQUENCE [LARGE SCALE GENOMIC DNA]</scope>
    <source>
        <strain evidence="3 4">DSM 101791</strain>
    </source>
</reference>
<keyword evidence="4" id="KW-1185">Reference proteome</keyword>
<dbReference type="InterPro" id="IPR006311">
    <property type="entry name" value="TAT_signal"/>
</dbReference>
<dbReference type="EMBL" id="JACHFN010000004">
    <property type="protein sequence ID" value="MBB5233862.1"/>
    <property type="molecule type" value="Genomic_DNA"/>
</dbReference>
<evidence type="ECO:0000256" key="2">
    <source>
        <dbReference type="SAM" id="SignalP"/>
    </source>
</evidence>
<feature type="region of interest" description="Disordered" evidence="1">
    <location>
        <begin position="124"/>
        <end position="146"/>
    </location>
</feature>
<feature type="chain" id="PRO_5031062182" evidence="2">
    <location>
        <begin position="27"/>
        <end position="194"/>
    </location>
</feature>